<gene>
    <name evidence="10" type="primary">cbrB</name>
    <name evidence="10" type="ORF">NCTC8500_05682</name>
</gene>
<evidence type="ECO:0000256" key="4">
    <source>
        <dbReference type="ARBA" id="ARBA00022692"/>
    </source>
</evidence>
<keyword evidence="2" id="KW-1003">Cell membrane</keyword>
<feature type="transmembrane region" description="Helical" evidence="9">
    <location>
        <begin position="21"/>
        <end position="42"/>
    </location>
</feature>
<keyword evidence="4 9" id="KW-0812">Transmembrane</keyword>
<comment type="subcellular location">
    <subcellularLocation>
        <location evidence="1">Cell inner membrane</location>
        <topology evidence="1">Multi-pass membrane protein</topology>
    </subcellularLocation>
</comment>
<evidence type="ECO:0000256" key="3">
    <source>
        <dbReference type="ARBA" id="ARBA00022519"/>
    </source>
</evidence>
<dbReference type="Proteomes" id="UP000254429">
    <property type="component" value="Unassembled WGS sequence"/>
</dbReference>
<keyword evidence="5 9" id="KW-1133">Transmembrane helix</keyword>
<keyword evidence="6 9" id="KW-0472">Membrane</keyword>
<evidence type="ECO:0000313" key="10">
    <source>
        <dbReference type="EMBL" id="STM41749.1"/>
    </source>
</evidence>
<feature type="transmembrane region" description="Helical" evidence="9">
    <location>
        <begin position="91"/>
        <end position="110"/>
    </location>
</feature>
<evidence type="ECO:0000256" key="9">
    <source>
        <dbReference type="SAM" id="Phobius"/>
    </source>
</evidence>
<evidence type="ECO:0000256" key="2">
    <source>
        <dbReference type="ARBA" id="ARBA00022475"/>
    </source>
</evidence>
<dbReference type="AlphaFoldDB" id="A0A377E045"/>
<evidence type="ECO:0000256" key="8">
    <source>
        <dbReference type="ARBA" id="ARBA00093791"/>
    </source>
</evidence>
<reference evidence="10 11" key="1">
    <citation type="submission" date="2018-06" db="EMBL/GenBank/DDBJ databases">
        <authorList>
            <consortium name="Pathogen Informatics"/>
            <person name="Doyle S."/>
        </authorList>
    </citation>
    <scope>NUCLEOTIDE SEQUENCE [LARGE SCALE GENOMIC DNA]</scope>
    <source>
        <strain evidence="10 11">NCTC8500</strain>
    </source>
</reference>
<evidence type="ECO:0000256" key="6">
    <source>
        <dbReference type="ARBA" id="ARBA00023136"/>
    </source>
</evidence>
<organism evidence="10 11">
    <name type="scientific">Escherichia coli</name>
    <dbReference type="NCBI Taxonomy" id="562"/>
    <lineage>
        <taxon>Bacteria</taxon>
        <taxon>Pseudomonadati</taxon>
        <taxon>Pseudomonadota</taxon>
        <taxon>Gammaproteobacteria</taxon>
        <taxon>Enterobacterales</taxon>
        <taxon>Enterobacteriaceae</taxon>
        <taxon>Escherichia</taxon>
    </lineage>
</organism>
<keyword evidence="3" id="KW-0997">Cell inner membrane</keyword>
<dbReference type="InterPro" id="IPR058975">
    <property type="entry name" value="CbrB"/>
</dbReference>
<comment type="similarity">
    <text evidence="7">Belongs to the CbrB family.</text>
</comment>
<evidence type="ECO:0000256" key="7">
    <source>
        <dbReference type="ARBA" id="ARBA00093772"/>
    </source>
</evidence>
<protein>
    <recommendedName>
        <fullName evidence="8">Inner membrane protein CbrB</fullName>
    </recommendedName>
</protein>
<sequence length="165" mass="17816">MIWQPEFTDKILSRKPGAVHGLYFAVLGPLIGVLFLVLYIFFAKEPLVLWVIIHPIFLLLSITTGAIPALLTGVMVACLPEKIGSQKRYRCLAGGIGGVVITEIYCAVIVHIKGMASSELFENILSGDSLVVRIIPALLAGVVMSRIITRLPGLDISCPETDSLS</sequence>
<proteinExistence type="inferred from homology"/>
<dbReference type="Pfam" id="PF26516">
    <property type="entry name" value="CBRB"/>
    <property type="match status" value="1"/>
</dbReference>
<feature type="transmembrane region" description="Helical" evidence="9">
    <location>
        <begin position="130"/>
        <end position="148"/>
    </location>
</feature>
<dbReference type="NCBIfam" id="NF007334">
    <property type="entry name" value="PRK09823.1"/>
    <property type="match status" value="1"/>
</dbReference>
<evidence type="ECO:0000256" key="5">
    <source>
        <dbReference type="ARBA" id="ARBA00022989"/>
    </source>
</evidence>
<evidence type="ECO:0000313" key="11">
    <source>
        <dbReference type="Proteomes" id="UP000254429"/>
    </source>
</evidence>
<feature type="transmembrane region" description="Helical" evidence="9">
    <location>
        <begin position="48"/>
        <end position="79"/>
    </location>
</feature>
<name>A0A377E045_ECOLX</name>
<dbReference type="EMBL" id="UGFG01000001">
    <property type="protein sequence ID" value="STM41749.1"/>
    <property type="molecule type" value="Genomic_DNA"/>
</dbReference>
<accession>A0A377E045</accession>
<evidence type="ECO:0000256" key="1">
    <source>
        <dbReference type="ARBA" id="ARBA00004429"/>
    </source>
</evidence>